<protein>
    <submittedName>
        <fullName evidence="1">Uncharacterized protein</fullName>
    </submittedName>
</protein>
<gene>
    <name evidence="1" type="ORF">V1477_010209</name>
</gene>
<dbReference type="Proteomes" id="UP001607303">
    <property type="component" value="Unassembled WGS sequence"/>
</dbReference>
<evidence type="ECO:0000313" key="1">
    <source>
        <dbReference type="EMBL" id="KAL2741148.1"/>
    </source>
</evidence>
<organism evidence="1 2">
    <name type="scientific">Vespula maculifrons</name>
    <name type="common">Eastern yellow jacket</name>
    <name type="synonym">Wasp</name>
    <dbReference type="NCBI Taxonomy" id="7453"/>
    <lineage>
        <taxon>Eukaryota</taxon>
        <taxon>Metazoa</taxon>
        <taxon>Ecdysozoa</taxon>
        <taxon>Arthropoda</taxon>
        <taxon>Hexapoda</taxon>
        <taxon>Insecta</taxon>
        <taxon>Pterygota</taxon>
        <taxon>Neoptera</taxon>
        <taxon>Endopterygota</taxon>
        <taxon>Hymenoptera</taxon>
        <taxon>Apocrita</taxon>
        <taxon>Aculeata</taxon>
        <taxon>Vespoidea</taxon>
        <taxon>Vespidae</taxon>
        <taxon>Vespinae</taxon>
        <taxon>Vespula</taxon>
    </lineage>
</organism>
<dbReference type="AlphaFoldDB" id="A0ABD2C7X6"/>
<dbReference type="EMBL" id="JAYRBN010000059">
    <property type="protein sequence ID" value="KAL2741148.1"/>
    <property type="molecule type" value="Genomic_DNA"/>
</dbReference>
<evidence type="ECO:0000313" key="2">
    <source>
        <dbReference type="Proteomes" id="UP001607303"/>
    </source>
</evidence>
<accession>A0ABD2C7X6</accession>
<feature type="non-terminal residue" evidence="1">
    <location>
        <position position="280"/>
    </location>
</feature>
<comment type="caution">
    <text evidence="1">The sequence shown here is derived from an EMBL/GenBank/DDBJ whole genome shotgun (WGS) entry which is preliminary data.</text>
</comment>
<sequence length="280" mass="31048">MDSDDIRSVGVIPTCYGRNIWFAKVIKDPKTARATGLSCPNRSICNFKRNETRKKYATPSVPWLTPSPISSRGREGLWCGRMAEEKRMFAWLASSVCTASLLVPYESSRAVFRMGLESRIARAILWWILQDPQSAFVEMVHTTHLVDADMAGERKAGGVILSSARKIPHFTKDASKPFCDIRFICILYLSAKTSVLRDEESTSIFISSNAKGYHATARLTCLNIVSHKTVTIANLTVVARRLLSSAGVGFKGRFSTRLAVDDDVDVAMDDGHTPLHRGFS</sequence>
<name>A0ABD2C7X6_VESMC</name>
<reference evidence="1 2" key="1">
    <citation type="journal article" date="2024" name="Ann. Entomol. Soc. Am.">
        <title>Genomic analyses of the southern and eastern yellowjacket wasps (Hymenoptera: Vespidae) reveal evolutionary signatures of social life.</title>
        <authorList>
            <person name="Catto M.A."/>
            <person name="Caine P.B."/>
            <person name="Orr S.E."/>
            <person name="Hunt B.G."/>
            <person name="Goodisman M.A.D."/>
        </authorList>
    </citation>
    <scope>NUCLEOTIDE SEQUENCE [LARGE SCALE GENOMIC DNA]</scope>
    <source>
        <strain evidence="1">232</strain>
        <tissue evidence="1">Head and thorax</tissue>
    </source>
</reference>
<keyword evidence="2" id="KW-1185">Reference proteome</keyword>
<proteinExistence type="predicted"/>